<evidence type="ECO:0000313" key="1">
    <source>
        <dbReference type="EMBL" id="EQA64618.1"/>
    </source>
</evidence>
<evidence type="ECO:0000313" key="2">
    <source>
        <dbReference type="Proteomes" id="UP000018747"/>
    </source>
</evidence>
<sequence>MNNFFPSKSRALLSIGSLEISKIFAKLGFENSAYGLRS</sequence>
<dbReference type="Proteomes" id="UP000018747">
    <property type="component" value="Unassembled WGS sequence"/>
</dbReference>
<gene>
    <name evidence="1" type="ORF">LEP1GSC062_3557</name>
</gene>
<proteinExistence type="predicted"/>
<dbReference type="EMBL" id="AHMT02000003">
    <property type="protein sequence ID" value="EQA64618.1"/>
    <property type="molecule type" value="Genomic_DNA"/>
</dbReference>
<comment type="caution">
    <text evidence="1">The sequence shown here is derived from an EMBL/GenBank/DDBJ whole genome shotgun (WGS) entry which is preliminary data.</text>
</comment>
<organism evidence="1 2">
    <name type="scientific">Leptospira alexanderi serovar Manhao 3 str. L 60</name>
    <dbReference type="NCBI Taxonomy" id="1049759"/>
    <lineage>
        <taxon>Bacteria</taxon>
        <taxon>Pseudomonadati</taxon>
        <taxon>Spirochaetota</taxon>
        <taxon>Spirochaetia</taxon>
        <taxon>Leptospirales</taxon>
        <taxon>Leptospiraceae</taxon>
        <taxon>Leptospira</taxon>
    </lineage>
</organism>
<keyword evidence="2" id="KW-1185">Reference proteome</keyword>
<accession>V6IG82</accession>
<reference evidence="1" key="1">
    <citation type="submission" date="2013-05" db="EMBL/GenBank/DDBJ databases">
        <authorList>
            <person name="Harkins D.M."/>
            <person name="Durkin A.S."/>
            <person name="Brinkac L.M."/>
            <person name="Haft D.H."/>
            <person name="Selengut J.D."/>
            <person name="Sanka R."/>
            <person name="DePew J."/>
            <person name="Purushe J."/>
            <person name="Hartskeerl R.A."/>
            <person name="Ahmed A."/>
            <person name="van der Linden H."/>
            <person name="Goris M.G.A."/>
            <person name="Vinetz J.M."/>
            <person name="Sutton G.G."/>
            <person name="Nierman W.C."/>
            <person name="Fouts D.E."/>
        </authorList>
    </citation>
    <scope>NUCLEOTIDE SEQUENCE [LARGE SCALE GENOMIC DNA]</scope>
    <source>
        <strain evidence="1">L 60</strain>
    </source>
</reference>
<dbReference type="AlphaFoldDB" id="V6IG82"/>
<name>V6IG82_9LEPT</name>
<protein>
    <submittedName>
        <fullName evidence="1">Uncharacterized protein</fullName>
    </submittedName>
</protein>